<protein>
    <submittedName>
        <fullName evidence="2">Glycoside hydrolase</fullName>
    </submittedName>
</protein>
<dbReference type="Gene3D" id="3.20.20.80">
    <property type="entry name" value="Glycosidases"/>
    <property type="match status" value="1"/>
</dbReference>
<gene>
    <name evidence="2" type="ORF">BD410DRAFT_813089</name>
</gene>
<dbReference type="Pfam" id="PF03659">
    <property type="entry name" value="Glyco_hydro_71"/>
    <property type="match status" value="1"/>
</dbReference>
<dbReference type="AlphaFoldDB" id="A0A4Y7QF58"/>
<organism evidence="2 3">
    <name type="scientific">Rickenella mellea</name>
    <dbReference type="NCBI Taxonomy" id="50990"/>
    <lineage>
        <taxon>Eukaryota</taxon>
        <taxon>Fungi</taxon>
        <taxon>Dikarya</taxon>
        <taxon>Basidiomycota</taxon>
        <taxon>Agaricomycotina</taxon>
        <taxon>Agaricomycetes</taxon>
        <taxon>Hymenochaetales</taxon>
        <taxon>Rickenellaceae</taxon>
        <taxon>Rickenella</taxon>
    </lineage>
</organism>
<name>A0A4Y7QF58_9AGAM</name>
<feature type="signal peptide" evidence="1">
    <location>
        <begin position="1"/>
        <end position="19"/>
    </location>
</feature>
<proteinExistence type="predicted"/>
<reference evidence="2 3" key="1">
    <citation type="submission" date="2018-06" db="EMBL/GenBank/DDBJ databases">
        <title>A transcriptomic atlas of mushroom development highlights an independent origin of complex multicellularity.</title>
        <authorList>
            <consortium name="DOE Joint Genome Institute"/>
            <person name="Krizsan K."/>
            <person name="Almasi E."/>
            <person name="Merenyi Z."/>
            <person name="Sahu N."/>
            <person name="Viragh M."/>
            <person name="Koszo T."/>
            <person name="Mondo S."/>
            <person name="Kiss B."/>
            <person name="Balint B."/>
            <person name="Kues U."/>
            <person name="Barry K."/>
            <person name="Hegedus J.C."/>
            <person name="Henrissat B."/>
            <person name="Johnson J."/>
            <person name="Lipzen A."/>
            <person name="Ohm R."/>
            <person name="Nagy I."/>
            <person name="Pangilinan J."/>
            <person name="Yan J."/>
            <person name="Xiong Y."/>
            <person name="Grigoriev I.V."/>
            <person name="Hibbett D.S."/>
            <person name="Nagy L.G."/>
        </authorList>
    </citation>
    <scope>NUCLEOTIDE SEQUENCE [LARGE SCALE GENOMIC DNA]</scope>
    <source>
        <strain evidence="2 3">SZMC22713</strain>
    </source>
</reference>
<accession>A0A4Y7QF58</accession>
<dbReference type="OrthoDB" id="3257981at2759"/>
<keyword evidence="2" id="KW-0378">Hydrolase</keyword>
<keyword evidence="1" id="KW-0732">Signal</keyword>
<dbReference type="EMBL" id="ML170162">
    <property type="protein sequence ID" value="TDL26045.1"/>
    <property type="molecule type" value="Genomic_DNA"/>
</dbReference>
<evidence type="ECO:0000313" key="3">
    <source>
        <dbReference type="Proteomes" id="UP000294933"/>
    </source>
</evidence>
<dbReference type="GO" id="GO:0051118">
    <property type="term" value="F:glucan endo-1,3-alpha-glucosidase activity"/>
    <property type="evidence" value="ECO:0007669"/>
    <property type="project" value="InterPro"/>
</dbReference>
<dbReference type="InterPro" id="IPR005197">
    <property type="entry name" value="Glyco_hydro_71"/>
</dbReference>
<dbReference type="STRING" id="50990.A0A4Y7QF58"/>
<feature type="chain" id="PRO_5021207920" evidence="1">
    <location>
        <begin position="20"/>
        <end position="480"/>
    </location>
</feature>
<dbReference type="CDD" id="cd11577">
    <property type="entry name" value="GH71"/>
    <property type="match status" value="1"/>
</dbReference>
<sequence>MKRLTLFSLFTGLFAGGLCLDNSRPATMHAKYASNRPAQSQSPPKYVFAHHMVGNTHPYTMRDWADDIALAHANGIDAFALNIGSDAWQQDRVADAYNAAAQSNTGFKMFLSFDMTVFPCASPPDALTLVNYTRQHQNHPAQFIYPPGSSKAFTSTFSGEKCTFGQSSPAAGWTSQFKNTLGDTVYFVPSLFSDPASFQSDGFGTVMDGDFNWNSAWPVGLTNPPPPNEVQSYLDSFDADNQHITGLKTIGSNKTYMAAASPWFFTHYSPQTFDKNWIYFADLLYPTRWETLISHRDVVDIVEVITWNDYGESHYIGPIKGDQPNSQAWVDGFDHTAWLDLTKYYATAFKSGSYPSITTDKIYAWARPHPKDANAPDPVGKPDHYDLGADSLFVVVMATQPSTVVLSASDGYPSTSKTQTFSVPQGVTNLSLPLSTGDVMRAKMIRGSQTVAELPQNNFTFNGSPTTYNYNAYVIMATSG</sequence>
<evidence type="ECO:0000313" key="2">
    <source>
        <dbReference type="EMBL" id="TDL26045.1"/>
    </source>
</evidence>
<dbReference type="Proteomes" id="UP000294933">
    <property type="component" value="Unassembled WGS sequence"/>
</dbReference>
<evidence type="ECO:0000256" key="1">
    <source>
        <dbReference type="SAM" id="SignalP"/>
    </source>
</evidence>
<dbReference type="VEuPathDB" id="FungiDB:BD410DRAFT_813089"/>
<keyword evidence="3" id="KW-1185">Reference proteome</keyword>